<accession>A0A554RU97</accession>
<dbReference type="AlphaFoldDB" id="A0A554RU97"/>
<evidence type="ECO:0000256" key="13">
    <source>
        <dbReference type="ARBA" id="ARBA00022777"/>
    </source>
</evidence>
<reference evidence="21 22" key="1">
    <citation type="submission" date="2019-07" db="EMBL/GenBank/DDBJ databases">
        <authorList>
            <person name="Zhao L.H."/>
        </authorList>
    </citation>
    <scope>NUCLEOTIDE SEQUENCE [LARGE SCALE GENOMIC DNA]</scope>
    <source>
        <strain evidence="21 22">Co35</strain>
    </source>
</reference>
<evidence type="ECO:0000256" key="1">
    <source>
        <dbReference type="ARBA" id="ARBA00000312"/>
    </source>
</evidence>
<evidence type="ECO:0000256" key="14">
    <source>
        <dbReference type="ARBA" id="ARBA00022840"/>
    </source>
</evidence>
<dbReference type="InterPro" id="IPR027417">
    <property type="entry name" value="P-loop_NTPase"/>
</dbReference>
<comment type="catalytic activity">
    <reaction evidence="3">
        <text>adenosylcob(III)inamide + GTP = adenosylcob(III)inamide phosphate + GDP + H(+)</text>
        <dbReference type="Rhea" id="RHEA:15765"/>
        <dbReference type="ChEBI" id="CHEBI:2480"/>
        <dbReference type="ChEBI" id="CHEBI:15378"/>
        <dbReference type="ChEBI" id="CHEBI:37565"/>
        <dbReference type="ChEBI" id="CHEBI:58189"/>
        <dbReference type="ChEBI" id="CHEBI:58502"/>
        <dbReference type="EC" id="2.7.1.156"/>
    </reaction>
</comment>
<keyword evidence="14" id="KW-0067">ATP-binding</keyword>
<evidence type="ECO:0000256" key="8">
    <source>
        <dbReference type="ARBA" id="ARBA00012016"/>
    </source>
</evidence>
<evidence type="ECO:0000313" key="22">
    <source>
        <dbReference type="Proteomes" id="UP000316988"/>
    </source>
</evidence>
<dbReference type="GO" id="GO:0009236">
    <property type="term" value="P:cobalamin biosynthetic process"/>
    <property type="evidence" value="ECO:0007669"/>
    <property type="project" value="UniProtKB-UniPathway"/>
</dbReference>
<dbReference type="EC" id="2.7.7.62" evidence="9"/>
<organism evidence="21 22">
    <name type="scientific">Aeromicrobium piscarium</name>
    <dbReference type="NCBI Taxonomy" id="2590901"/>
    <lineage>
        <taxon>Bacteria</taxon>
        <taxon>Bacillati</taxon>
        <taxon>Actinomycetota</taxon>
        <taxon>Actinomycetes</taxon>
        <taxon>Propionibacteriales</taxon>
        <taxon>Nocardioidaceae</taxon>
        <taxon>Aeromicrobium</taxon>
    </lineage>
</organism>
<gene>
    <name evidence="21" type="ORF">FNM00_15915</name>
</gene>
<comment type="similarity">
    <text evidence="7">Belongs to the CobU/CobP family.</text>
</comment>
<keyword evidence="11 21" id="KW-0808">Transferase</keyword>
<dbReference type="EMBL" id="VLNT01000018">
    <property type="protein sequence ID" value="TSD57684.1"/>
    <property type="molecule type" value="Genomic_DNA"/>
</dbReference>
<name>A0A554RU97_9ACTN</name>
<proteinExistence type="inferred from homology"/>
<evidence type="ECO:0000256" key="15">
    <source>
        <dbReference type="ARBA" id="ARBA00023134"/>
    </source>
</evidence>
<feature type="binding site" evidence="19">
    <location>
        <position position="81"/>
    </location>
    <ligand>
        <name>GTP</name>
        <dbReference type="ChEBI" id="CHEBI:37565"/>
    </ligand>
</feature>
<comment type="function">
    <text evidence="4">Catalyzes ATP-dependent phosphorylation of adenosylcobinamide and addition of GMP to adenosylcobinamide phosphate.</text>
</comment>
<evidence type="ECO:0000256" key="19">
    <source>
        <dbReference type="PIRSR" id="PIRSR006135-2"/>
    </source>
</evidence>
<feature type="binding site" evidence="19">
    <location>
        <begin position="31"/>
        <end position="33"/>
    </location>
    <ligand>
        <name>GTP</name>
        <dbReference type="ChEBI" id="CHEBI:37565"/>
    </ligand>
</feature>
<evidence type="ECO:0000256" key="20">
    <source>
        <dbReference type="SAM" id="MobiDB-lite"/>
    </source>
</evidence>
<evidence type="ECO:0000256" key="9">
    <source>
        <dbReference type="ARBA" id="ARBA00012523"/>
    </source>
</evidence>
<evidence type="ECO:0000256" key="17">
    <source>
        <dbReference type="ARBA" id="ARBA00030571"/>
    </source>
</evidence>
<dbReference type="GO" id="GO:0043752">
    <property type="term" value="F:adenosylcobinamide kinase activity"/>
    <property type="evidence" value="ECO:0007669"/>
    <property type="project" value="UniProtKB-EC"/>
</dbReference>
<evidence type="ECO:0000256" key="12">
    <source>
        <dbReference type="ARBA" id="ARBA00022741"/>
    </source>
</evidence>
<dbReference type="UniPathway" id="UPA00148">
    <property type="reaction ID" value="UER00236"/>
</dbReference>
<dbReference type="RefSeq" id="WP_143914532.1">
    <property type="nucleotide sequence ID" value="NZ_VLNT01000018.1"/>
</dbReference>
<keyword evidence="12 19" id="KW-0547">Nucleotide-binding</keyword>
<feature type="active site" description="GMP-histidine intermediate" evidence="18">
    <location>
        <position position="51"/>
    </location>
</feature>
<comment type="pathway">
    <text evidence="6">Cofactor biosynthesis; adenosylcobalamin biosynthesis; adenosylcobalamin from cob(II)yrinate a,c-diamide: step 5/7.</text>
</comment>
<evidence type="ECO:0000313" key="21">
    <source>
        <dbReference type="EMBL" id="TSD57684.1"/>
    </source>
</evidence>
<sequence>MKSLVTGGVRSGKSFYAESLVVAEPHVTYIAPGREADPDADPSHAARVAEHQARRPASWVTVESHDLADALASAEGAVVVDCIGDWVQWLIGELDGWDETREEWEPRFVRQVEEAAEAVAARRDIVVLVTQEAGMGVETDDWRARLFRDLLGYANQRLALECDDVLLIVAGRVLTL</sequence>
<feature type="compositionally biased region" description="Basic and acidic residues" evidence="20">
    <location>
        <begin position="34"/>
        <end position="52"/>
    </location>
</feature>
<dbReference type="GO" id="GO:0005525">
    <property type="term" value="F:GTP binding"/>
    <property type="evidence" value="ECO:0007669"/>
    <property type="project" value="UniProtKB-KW"/>
</dbReference>
<dbReference type="GO" id="GO:0008820">
    <property type="term" value="F:cobinamide phosphate guanylyltransferase activity"/>
    <property type="evidence" value="ECO:0007669"/>
    <property type="project" value="UniProtKB-EC"/>
</dbReference>
<feature type="region of interest" description="Disordered" evidence="20">
    <location>
        <begin position="32"/>
        <end position="52"/>
    </location>
</feature>
<keyword evidence="10" id="KW-0169">Cobalamin biosynthesis</keyword>
<evidence type="ECO:0000256" key="11">
    <source>
        <dbReference type="ARBA" id="ARBA00022679"/>
    </source>
</evidence>
<dbReference type="Proteomes" id="UP000316988">
    <property type="component" value="Unassembled WGS sequence"/>
</dbReference>
<comment type="catalytic activity">
    <reaction evidence="1">
        <text>adenosylcob(III)inamide + ATP = adenosylcob(III)inamide phosphate + ADP + H(+)</text>
        <dbReference type="Rhea" id="RHEA:15769"/>
        <dbReference type="ChEBI" id="CHEBI:2480"/>
        <dbReference type="ChEBI" id="CHEBI:15378"/>
        <dbReference type="ChEBI" id="CHEBI:30616"/>
        <dbReference type="ChEBI" id="CHEBI:58502"/>
        <dbReference type="ChEBI" id="CHEBI:456216"/>
        <dbReference type="EC" id="2.7.1.156"/>
    </reaction>
</comment>
<feature type="binding site" evidence="19">
    <location>
        <position position="63"/>
    </location>
    <ligand>
        <name>GTP</name>
        <dbReference type="ChEBI" id="CHEBI:37565"/>
    </ligand>
</feature>
<comment type="caution">
    <text evidence="21">The sequence shown here is derived from an EMBL/GenBank/DDBJ whole genome shotgun (WGS) entry which is preliminary data.</text>
</comment>
<dbReference type="GO" id="GO:0005524">
    <property type="term" value="F:ATP binding"/>
    <property type="evidence" value="ECO:0007669"/>
    <property type="project" value="UniProtKB-KW"/>
</dbReference>
<dbReference type="PANTHER" id="PTHR34848">
    <property type="match status" value="1"/>
</dbReference>
<evidence type="ECO:0000256" key="6">
    <source>
        <dbReference type="ARBA" id="ARBA00005159"/>
    </source>
</evidence>
<dbReference type="PIRSF" id="PIRSF006135">
    <property type="entry name" value="CobU"/>
    <property type="match status" value="1"/>
</dbReference>
<keyword evidence="15 19" id="KW-0342">GTP-binding</keyword>
<dbReference type="InterPro" id="IPR003203">
    <property type="entry name" value="CobU/CobP"/>
</dbReference>
<evidence type="ECO:0000256" key="4">
    <source>
        <dbReference type="ARBA" id="ARBA00003889"/>
    </source>
</evidence>
<protein>
    <recommendedName>
        <fullName evidence="16">Adenosylcobinamide kinase</fullName>
        <ecNumber evidence="8">2.7.1.156</ecNumber>
        <ecNumber evidence="9">2.7.7.62</ecNumber>
    </recommendedName>
    <alternativeName>
        <fullName evidence="17">Adenosylcobinamide-phosphate guanylyltransferase</fullName>
    </alternativeName>
</protein>
<keyword evidence="13 21" id="KW-0418">Kinase</keyword>
<dbReference type="OrthoDB" id="9788370at2"/>
<dbReference type="PANTHER" id="PTHR34848:SF1">
    <property type="entry name" value="BIFUNCTIONAL ADENOSYLCOBALAMIN BIOSYNTHESIS PROTEIN COBU"/>
    <property type="match status" value="1"/>
</dbReference>
<evidence type="ECO:0000256" key="2">
    <source>
        <dbReference type="ARBA" id="ARBA00000711"/>
    </source>
</evidence>
<comment type="catalytic activity">
    <reaction evidence="2">
        <text>adenosylcob(III)inamide phosphate + GTP + H(+) = adenosylcob(III)inamide-GDP + diphosphate</text>
        <dbReference type="Rhea" id="RHEA:22712"/>
        <dbReference type="ChEBI" id="CHEBI:15378"/>
        <dbReference type="ChEBI" id="CHEBI:33019"/>
        <dbReference type="ChEBI" id="CHEBI:37565"/>
        <dbReference type="ChEBI" id="CHEBI:58502"/>
        <dbReference type="ChEBI" id="CHEBI:60487"/>
        <dbReference type="EC" id="2.7.7.62"/>
    </reaction>
</comment>
<evidence type="ECO:0000256" key="5">
    <source>
        <dbReference type="ARBA" id="ARBA00004692"/>
    </source>
</evidence>
<dbReference type="Gene3D" id="3.40.50.300">
    <property type="entry name" value="P-loop containing nucleotide triphosphate hydrolases"/>
    <property type="match status" value="1"/>
</dbReference>
<evidence type="ECO:0000256" key="10">
    <source>
        <dbReference type="ARBA" id="ARBA00022573"/>
    </source>
</evidence>
<comment type="pathway">
    <text evidence="5">Cofactor biosynthesis; adenosylcobalamin biosynthesis; adenosylcobalamin from cob(II)yrinate a,c-diamide: step 6/7.</text>
</comment>
<keyword evidence="22" id="KW-1185">Reference proteome</keyword>
<feature type="binding site" evidence="19">
    <location>
        <begin position="7"/>
        <end position="14"/>
    </location>
    <ligand>
        <name>GTP</name>
        <dbReference type="ChEBI" id="CHEBI:37565"/>
    </ligand>
</feature>
<evidence type="ECO:0000256" key="3">
    <source>
        <dbReference type="ARBA" id="ARBA00001522"/>
    </source>
</evidence>
<evidence type="ECO:0000256" key="7">
    <source>
        <dbReference type="ARBA" id="ARBA00007490"/>
    </source>
</evidence>
<dbReference type="Pfam" id="PF02283">
    <property type="entry name" value="CobU"/>
    <property type="match status" value="1"/>
</dbReference>
<dbReference type="EC" id="2.7.1.156" evidence="8"/>
<evidence type="ECO:0000256" key="18">
    <source>
        <dbReference type="PIRSR" id="PIRSR006135-1"/>
    </source>
</evidence>
<dbReference type="SUPFAM" id="SSF52540">
    <property type="entry name" value="P-loop containing nucleoside triphosphate hydrolases"/>
    <property type="match status" value="1"/>
</dbReference>
<evidence type="ECO:0000256" key="16">
    <source>
        <dbReference type="ARBA" id="ARBA00029570"/>
    </source>
</evidence>